<reference evidence="10" key="1">
    <citation type="submission" date="2015-08" db="EMBL/GenBank/DDBJ databases">
        <title>Fjat-10028 dsm 16317.</title>
        <authorList>
            <person name="Liu B."/>
            <person name="Wang J."/>
            <person name="Zhu Y."/>
            <person name="Liu G."/>
            <person name="Chen Q."/>
            <person name="Chen Z."/>
            <person name="Lan J."/>
            <person name="Che J."/>
            <person name="Ge C."/>
            <person name="Shi H."/>
            <person name="Pan Z."/>
            <person name="Liu X."/>
        </authorList>
    </citation>
    <scope>NUCLEOTIDE SEQUENCE [LARGE SCALE GENOMIC DNA]</scope>
    <source>
        <strain evidence="10">DSM 16317</strain>
    </source>
</reference>
<accession>A0A0M0LLL5</accession>
<feature type="transmembrane region" description="Helical" evidence="8">
    <location>
        <begin position="235"/>
        <end position="268"/>
    </location>
</feature>
<dbReference type="GeneID" id="301135614"/>
<dbReference type="GO" id="GO:0005886">
    <property type="term" value="C:plasma membrane"/>
    <property type="evidence" value="ECO:0007669"/>
    <property type="project" value="UniProtKB-SubCell"/>
</dbReference>
<name>A0A0M0LLL5_9BACL</name>
<dbReference type="InterPro" id="IPR000522">
    <property type="entry name" value="ABC_transptr_permease_BtuC"/>
</dbReference>
<feature type="transmembrane region" description="Helical" evidence="8">
    <location>
        <begin position="90"/>
        <end position="112"/>
    </location>
</feature>
<dbReference type="PATRIC" id="fig|263475.3.peg.1588"/>
<feature type="transmembrane region" description="Helical" evidence="8">
    <location>
        <begin position="309"/>
        <end position="327"/>
    </location>
</feature>
<dbReference type="AlphaFoldDB" id="A0A0M0LLL5"/>
<feature type="transmembrane region" description="Helical" evidence="8">
    <location>
        <begin position="193"/>
        <end position="215"/>
    </location>
</feature>
<evidence type="ECO:0000256" key="5">
    <source>
        <dbReference type="ARBA" id="ARBA00022692"/>
    </source>
</evidence>
<dbReference type="STRING" id="263475.AMD00_05795"/>
<keyword evidence="4" id="KW-1003">Cell membrane</keyword>
<dbReference type="PANTHER" id="PTHR30472">
    <property type="entry name" value="FERRIC ENTEROBACTIN TRANSPORT SYSTEM PERMEASE PROTEIN"/>
    <property type="match status" value="1"/>
</dbReference>
<feature type="transmembrane region" description="Helical" evidence="8">
    <location>
        <begin position="151"/>
        <end position="172"/>
    </location>
</feature>
<proteinExistence type="inferred from homology"/>
<keyword evidence="5 8" id="KW-0812">Transmembrane</keyword>
<feature type="transmembrane region" description="Helical" evidence="8">
    <location>
        <begin position="12"/>
        <end position="33"/>
    </location>
</feature>
<evidence type="ECO:0000256" key="6">
    <source>
        <dbReference type="ARBA" id="ARBA00022989"/>
    </source>
</evidence>
<organism evidence="9 10">
    <name type="scientific">Viridibacillus arvi</name>
    <dbReference type="NCBI Taxonomy" id="263475"/>
    <lineage>
        <taxon>Bacteria</taxon>
        <taxon>Bacillati</taxon>
        <taxon>Bacillota</taxon>
        <taxon>Bacilli</taxon>
        <taxon>Bacillales</taxon>
        <taxon>Caryophanaceae</taxon>
        <taxon>Viridibacillus</taxon>
    </lineage>
</organism>
<evidence type="ECO:0000256" key="7">
    <source>
        <dbReference type="ARBA" id="ARBA00023136"/>
    </source>
</evidence>
<protein>
    <submittedName>
        <fullName evidence="9">Iron ABC transporter</fullName>
    </submittedName>
</protein>
<dbReference type="Pfam" id="PF01032">
    <property type="entry name" value="FecCD"/>
    <property type="match status" value="1"/>
</dbReference>
<keyword evidence="10" id="KW-1185">Reference proteome</keyword>
<gene>
    <name evidence="9" type="ORF">AMD00_05795</name>
</gene>
<feature type="transmembrane region" description="Helical" evidence="8">
    <location>
        <begin position="64"/>
        <end position="84"/>
    </location>
</feature>
<dbReference type="FunFam" id="1.10.3470.10:FF:000001">
    <property type="entry name" value="Vitamin B12 ABC transporter permease BtuC"/>
    <property type="match status" value="1"/>
</dbReference>
<comment type="similarity">
    <text evidence="2">Belongs to the binding-protein-dependent transport system permease family. FecCD subfamily.</text>
</comment>
<comment type="caution">
    <text evidence="9">The sequence shown here is derived from an EMBL/GenBank/DDBJ whole genome shotgun (WGS) entry which is preliminary data.</text>
</comment>
<evidence type="ECO:0000256" key="3">
    <source>
        <dbReference type="ARBA" id="ARBA00022448"/>
    </source>
</evidence>
<keyword evidence="3" id="KW-0813">Transport</keyword>
<sequence length="334" mass="35126">MLFNNNLSKILALISSIILLLICMVISIVYGYADTSFQTAYQAFTQFNDSNEHLIIQNVRLPRALIAASVGASLAIAGVLMQTLTKNPLASPGILGINAGAGFAVVFAMVFFQSTSLQSFAWIAFVGATVATAAVYGISSTGRDAMSPIKITLAGAAMSALFSSFTQGLLATNEAELDQVLFWLAGSVEGRKLELLIAVLPYLIIGWIGALLIAPKMNVLALGDDVAKGLGLPVGLIQLAVGFIVIMLAGGSVAVAGPIGFIGIVIPHLARKCVGNDHRWLIPMAALLGGILLLLADVSARYIIMPQEVPVGVMTAFIGTPFFIYIARKGFRKA</sequence>
<dbReference type="Gene3D" id="1.10.3470.10">
    <property type="entry name" value="ABC transporter involved in vitamin B12 uptake, BtuC"/>
    <property type="match status" value="1"/>
</dbReference>
<dbReference type="InterPro" id="IPR037294">
    <property type="entry name" value="ABC_BtuC-like"/>
</dbReference>
<dbReference type="OrthoDB" id="9811721at2"/>
<evidence type="ECO:0000256" key="8">
    <source>
        <dbReference type="SAM" id="Phobius"/>
    </source>
</evidence>
<comment type="subcellular location">
    <subcellularLocation>
        <location evidence="1">Cell membrane</location>
        <topology evidence="1">Multi-pass membrane protein</topology>
    </subcellularLocation>
</comment>
<dbReference type="GO" id="GO:0022857">
    <property type="term" value="F:transmembrane transporter activity"/>
    <property type="evidence" value="ECO:0007669"/>
    <property type="project" value="InterPro"/>
</dbReference>
<dbReference type="RefSeq" id="WP_053416108.1">
    <property type="nucleotide sequence ID" value="NZ_LILB01000001.1"/>
</dbReference>
<evidence type="ECO:0000313" key="9">
    <source>
        <dbReference type="EMBL" id="KOO51940.1"/>
    </source>
</evidence>
<keyword evidence="7 8" id="KW-0472">Membrane</keyword>
<dbReference type="GO" id="GO:0033214">
    <property type="term" value="P:siderophore-iron import into cell"/>
    <property type="evidence" value="ECO:0007669"/>
    <property type="project" value="TreeGrafter"/>
</dbReference>
<dbReference type="CDD" id="cd06550">
    <property type="entry name" value="TM_ABC_iron-siderophores_like"/>
    <property type="match status" value="1"/>
</dbReference>
<feature type="transmembrane region" description="Helical" evidence="8">
    <location>
        <begin position="280"/>
        <end position="303"/>
    </location>
</feature>
<feature type="transmembrane region" description="Helical" evidence="8">
    <location>
        <begin position="119"/>
        <end position="139"/>
    </location>
</feature>
<evidence type="ECO:0000313" key="10">
    <source>
        <dbReference type="Proteomes" id="UP000036867"/>
    </source>
</evidence>
<dbReference type="Proteomes" id="UP000036867">
    <property type="component" value="Unassembled WGS sequence"/>
</dbReference>
<evidence type="ECO:0000256" key="2">
    <source>
        <dbReference type="ARBA" id="ARBA00007935"/>
    </source>
</evidence>
<dbReference type="SUPFAM" id="SSF81345">
    <property type="entry name" value="ABC transporter involved in vitamin B12 uptake, BtuC"/>
    <property type="match status" value="1"/>
</dbReference>
<keyword evidence="6 8" id="KW-1133">Transmembrane helix</keyword>
<evidence type="ECO:0000256" key="1">
    <source>
        <dbReference type="ARBA" id="ARBA00004651"/>
    </source>
</evidence>
<dbReference type="EMBL" id="LILB01000001">
    <property type="protein sequence ID" value="KOO51940.1"/>
    <property type="molecule type" value="Genomic_DNA"/>
</dbReference>
<evidence type="ECO:0000256" key="4">
    <source>
        <dbReference type="ARBA" id="ARBA00022475"/>
    </source>
</evidence>
<dbReference type="PANTHER" id="PTHR30472:SF65">
    <property type="entry name" value="SIDEROPHORE TRANSPORT SYSTEM PERMEASE PROTEIN YFIZ-RELATED"/>
    <property type="match status" value="1"/>
</dbReference>